<dbReference type="Gene3D" id="1.25.40.10">
    <property type="entry name" value="Tetratricopeptide repeat domain"/>
    <property type="match status" value="2"/>
</dbReference>
<dbReference type="GO" id="GO:0000127">
    <property type="term" value="C:transcription factor TFIIIC complex"/>
    <property type="evidence" value="ECO:0007669"/>
    <property type="project" value="TreeGrafter"/>
</dbReference>
<feature type="region of interest" description="Disordered" evidence="2">
    <location>
        <begin position="1"/>
        <end position="122"/>
    </location>
</feature>
<evidence type="ECO:0008006" key="6">
    <source>
        <dbReference type="Google" id="ProtNLM"/>
    </source>
</evidence>
<organism evidence="4">
    <name type="scientific">Trichuris suis</name>
    <name type="common">pig whipworm</name>
    <dbReference type="NCBI Taxonomy" id="68888"/>
    <lineage>
        <taxon>Eukaryota</taxon>
        <taxon>Metazoa</taxon>
        <taxon>Ecdysozoa</taxon>
        <taxon>Nematoda</taxon>
        <taxon>Enoplea</taxon>
        <taxon>Dorylaimia</taxon>
        <taxon>Trichinellida</taxon>
        <taxon>Trichuridae</taxon>
        <taxon>Trichuris</taxon>
    </lineage>
</organism>
<evidence type="ECO:0000313" key="3">
    <source>
        <dbReference type="EMBL" id="KFD55523.1"/>
    </source>
</evidence>
<protein>
    <recommendedName>
        <fullName evidence="6">Tetratricopeptide repeat protein</fullName>
    </recommendedName>
</protein>
<feature type="repeat" description="TPR" evidence="1">
    <location>
        <begin position="215"/>
        <end position="248"/>
    </location>
</feature>
<keyword evidence="5" id="KW-1185">Reference proteome</keyword>
<accession>A0A085NPC9</accession>
<dbReference type="InterPro" id="IPR011990">
    <property type="entry name" value="TPR-like_helical_dom_sf"/>
</dbReference>
<feature type="repeat" description="TPR" evidence="1">
    <location>
        <begin position="464"/>
        <end position="497"/>
    </location>
</feature>
<dbReference type="AlphaFoldDB" id="A0A085NPC9"/>
<sequence>MNISDTDVDVPEDYQEFLSTETSDLVQQLMNEYASRRGPVERTSESEHSLEGEVSERLSDADASDESASRVPESDSFTASTSDSDEEYFPSSRRKSTKKATGGVKRQLRSRSKKKTEPTIKTVPSLETAKRLSRRNYKPRRLPDALKALLGQASVCFASGKMDEAIGMCQEVIRIQPGHHAAYTLMSAVFKEQGEKEKSLEYGLLGAMLNNQTDLNCWKELASMAVELNQLQHALTCYERAVKLDRKNFSLYCTIFQLNASLGRMNKMLLAQIKAVQELMLSTDLQLEKYLQFAEFVYNKCCTEKKTRGKLKCLKCYVIRARSAGIDCSQKIADYLQQLFEGHQDEELILATCAFTPIEVFSHGQQIEVTSSNFRSVRIDKVQTPSDYPPIYLMQVVVAWLELKDFDRAKPFLDCLMQLQTICAGEAYYVPIADAMLKTCYFKNVLAMIEKLLPLSPFEHSGNADLLVKYGDALSSLGKFEDAMKIFEHIIAVDPCHALARLSLATLQQKYGLYDDAMRTLDLFDGKEVEDVGFLDDRLLVEQCTILEKKGIWSQYIVSGTILLAMYFKDVYSPTCFSRLKSRLIRRSLNLRKVVLFTLRHSKLEKLVKRSVPLRDKHVFSKDLWHIFNKICDLLVAEGKYVDLLHLCCYGSQSLAIVNSENIDKIDSTLLYAAIRCRAPQLIWNIVRYGMQFKNCNHFWNLIGKKSDVSYIVWFTCSSSGFICLMIPDVRIHRFALRTAANYPDSIGLAFINGNHSLVSGSYQCALLEYFFILRRCTSNPLIYLLIGVTLINIASRRGILQKCDCCMQGFSFLAKYEEIRGSCQEVCYNMARAMHQMGVVNVAIEYYRRTLAMEADVRSPCSFMFDLRPYAVHNLICMYHQSNNISAAKDLMQKYLIV</sequence>
<dbReference type="SUPFAM" id="SSF48452">
    <property type="entry name" value="TPR-like"/>
    <property type="match status" value="3"/>
</dbReference>
<feature type="compositionally biased region" description="Polar residues" evidence="2">
    <location>
        <begin position="17"/>
        <end position="30"/>
    </location>
</feature>
<dbReference type="Pfam" id="PF13432">
    <property type="entry name" value="TPR_16"/>
    <property type="match status" value="1"/>
</dbReference>
<gene>
    <name evidence="3" type="ORF">M513_03575</name>
    <name evidence="4" type="ORF">M514_03575</name>
</gene>
<dbReference type="PANTHER" id="PTHR23082:SF0">
    <property type="entry name" value="GENERAL TRANSCRIPTION FACTOR 3C POLYPEPTIDE 3"/>
    <property type="match status" value="1"/>
</dbReference>
<dbReference type="Proteomes" id="UP000030758">
    <property type="component" value="Unassembled WGS sequence"/>
</dbReference>
<dbReference type="EMBL" id="KL363199">
    <property type="protein sequence ID" value="KFD55523.1"/>
    <property type="molecule type" value="Genomic_DNA"/>
</dbReference>
<dbReference type="InterPro" id="IPR039340">
    <property type="entry name" value="Tfc4/TFIIIC-102/Sfc4"/>
</dbReference>
<evidence type="ECO:0000256" key="2">
    <source>
        <dbReference type="SAM" id="MobiDB-lite"/>
    </source>
</evidence>
<dbReference type="Proteomes" id="UP000030764">
    <property type="component" value="Unassembled WGS sequence"/>
</dbReference>
<evidence type="ECO:0000256" key="1">
    <source>
        <dbReference type="PROSITE-ProRule" id="PRU00339"/>
    </source>
</evidence>
<proteinExistence type="predicted"/>
<dbReference type="PROSITE" id="PS50005">
    <property type="entry name" value="TPR"/>
    <property type="match status" value="2"/>
</dbReference>
<feature type="compositionally biased region" description="Basic and acidic residues" evidence="2">
    <location>
        <begin position="34"/>
        <end position="60"/>
    </location>
</feature>
<evidence type="ECO:0000313" key="4">
    <source>
        <dbReference type="EMBL" id="KFD71325.1"/>
    </source>
</evidence>
<dbReference type="EMBL" id="KL367483">
    <property type="protein sequence ID" value="KFD71325.1"/>
    <property type="molecule type" value="Genomic_DNA"/>
</dbReference>
<reference evidence="4 5" key="1">
    <citation type="journal article" date="2014" name="Nat. Genet.">
        <title>Genome and transcriptome of the porcine whipworm Trichuris suis.</title>
        <authorList>
            <person name="Jex A.R."/>
            <person name="Nejsum P."/>
            <person name="Schwarz E.M."/>
            <person name="Hu L."/>
            <person name="Young N.D."/>
            <person name="Hall R.S."/>
            <person name="Korhonen P.K."/>
            <person name="Liao S."/>
            <person name="Thamsborg S."/>
            <person name="Xia J."/>
            <person name="Xu P."/>
            <person name="Wang S."/>
            <person name="Scheerlinck J.P."/>
            <person name="Hofmann A."/>
            <person name="Sternberg P.W."/>
            <person name="Wang J."/>
            <person name="Gasser R.B."/>
        </authorList>
    </citation>
    <scope>NUCLEOTIDE SEQUENCE [LARGE SCALE GENOMIC DNA]</scope>
    <source>
        <strain evidence="4">DCEP-RM93F</strain>
        <strain evidence="3">DCEP-RM93M</strain>
    </source>
</reference>
<dbReference type="InterPro" id="IPR019734">
    <property type="entry name" value="TPR_rpt"/>
</dbReference>
<dbReference type="PANTHER" id="PTHR23082">
    <property type="entry name" value="TRANSCRIPTION INITIATION FACTOR IIIC TFIIIC , POLYPEPTIDE 3-RELATED"/>
    <property type="match status" value="1"/>
</dbReference>
<keyword evidence="1" id="KW-0802">TPR repeat</keyword>
<dbReference type="OrthoDB" id="10256606at2759"/>
<dbReference type="GO" id="GO:0006383">
    <property type="term" value="P:transcription by RNA polymerase III"/>
    <property type="evidence" value="ECO:0007669"/>
    <property type="project" value="InterPro"/>
</dbReference>
<feature type="compositionally biased region" description="Acidic residues" evidence="2">
    <location>
        <begin position="1"/>
        <end position="15"/>
    </location>
</feature>
<name>A0A085NPC9_9BILA</name>
<dbReference type="SMART" id="SM00028">
    <property type="entry name" value="TPR"/>
    <property type="match status" value="4"/>
</dbReference>
<dbReference type="Pfam" id="PF13181">
    <property type="entry name" value="TPR_8"/>
    <property type="match status" value="2"/>
</dbReference>
<evidence type="ECO:0000313" key="5">
    <source>
        <dbReference type="Proteomes" id="UP000030764"/>
    </source>
</evidence>